<dbReference type="RefSeq" id="WP_261717214.1">
    <property type="nucleotide sequence ID" value="NZ_JASJUS010000060.1"/>
</dbReference>
<dbReference type="EMBL" id="JASJUS010000060">
    <property type="protein sequence ID" value="MDL2081887.1"/>
    <property type="molecule type" value="Genomic_DNA"/>
</dbReference>
<evidence type="ECO:0000313" key="2">
    <source>
        <dbReference type="Proteomes" id="UP001241926"/>
    </source>
</evidence>
<comment type="caution">
    <text evidence="1">The sequence shown here is derived from an EMBL/GenBank/DDBJ whole genome shotgun (WGS) entry which is preliminary data.</text>
</comment>
<accession>A0ABT7JDL0</accession>
<dbReference type="Proteomes" id="UP001241926">
    <property type="component" value="Unassembled WGS sequence"/>
</dbReference>
<reference evidence="1 2" key="1">
    <citation type="submission" date="2023-05" db="EMBL/GenBank/DDBJ databases">
        <title>Streptomyces fuscus sp. nov., a brown-black pigment producing actinomyces isolated from dry sand of Sea duck farm.</title>
        <authorList>
            <person name="Xie J."/>
            <person name="Shen N."/>
        </authorList>
    </citation>
    <scope>NUCLEOTIDE SEQUENCE [LARGE SCALE GENOMIC DNA]</scope>
    <source>
        <strain evidence="1 2">GXMU-J15</strain>
    </source>
</reference>
<proteinExistence type="predicted"/>
<gene>
    <name evidence="1" type="ORF">QNN03_36220</name>
</gene>
<sequence length="58" mass="5998">MKLGSDDCDVREGDVTRLSPFARHRINVLGRCSFSHPGLRGGLRSLGDGDVAGGGDGG</sequence>
<keyword evidence="2" id="KW-1185">Reference proteome</keyword>
<evidence type="ECO:0000313" key="1">
    <source>
        <dbReference type="EMBL" id="MDL2081887.1"/>
    </source>
</evidence>
<name>A0ABT7JDL0_9ACTN</name>
<organism evidence="1 2">
    <name type="scientific">Streptomyces fuscus</name>
    <dbReference type="NCBI Taxonomy" id="3048495"/>
    <lineage>
        <taxon>Bacteria</taxon>
        <taxon>Bacillati</taxon>
        <taxon>Actinomycetota</taxon>
        <taxon>Actinomycetes</taxon>
        <taxon>Kitasatosporales</taxon>
        <taxon>Streptomycetaceae</taxon>
        <taxon>Streptomyces</taxon>
    </lineage>
</organism>
<protein>
    <submittedName>
        <fullName evidence="1">Uncharacterized protein</fullName>
    </submittedName>
</protein>